<dbReference type="SUPFAM" id="SSF159894">
    <property type="entry name" value="YgaC/TfoX-N like"/>
    <property type="match status" value="1"/>
</dbReference>
<comment type="caution">
    <text evidence="2">The sequence shown here is derived from an EMBL/GenBank/DDBJ whole genome shotgun (WGS) entry which is preliminary data.</text>
</comment>
<dbReference type="Pfam" id="PF04993">
    <property type="entry name" value="TfoX_N"/>
    <property type="match status" value="1"/>
</dbReference>
<protein>
    <submittedName>
        <fullName evidence="2">TfoX/Sxy family transcriptional regulator of competence genes</fullName>
    </submittedName>
</protein>
<dbReference type="InterPro" id="IPR007076">
    <property type="entry name" value="TfoX_N"/>
</dbReference>
<evidence type="ECO:0000313" key="3">
    <source>
        <dbReference type="Proteomes" id="UP001258315"/>
    </source>
</evidence>
<name>A0ABU3GRP8_9SPHI</name>
<dbReference type="RefSeq" id="WP_311948938.1">
    <property type="nucleotide sequence ID" value="NZ_JAVLVU010000001.1"/>
</dbReference>
<reference evidence="3" key="1">
    <citation type="submission" date="2023-07" db="EMBL/GenBank/DDBJ databases">
        <title>Functional and genomic diversity of the sorghum phyllosphere microbiome.</title>
        <authorList>
            <person name="Shade A."/>
        </authorList>
    </citation>
    <scope>NUCLEOTIDE SEQUENCE [LARGE SCALE GENOMIC DNA]</scope>
    <source>
        <strain evidence="3">SORGH_AS_0422</strain>
    </source>
</reference>
<dbReference type="Proteomes" id="UP001258315">
    <property type="component" value="Unassembled WGS sequence"/>
</dbReference>
<dbReference type="EMBL" id="JAVLVU010000001">
    <property type="protein sequence ID" value="MDT3402452.1"/>
    <property type="molecule type" value="Genomic_DNA"/>
</dbReference>
<dbReference type="Gene3D" id="3.30.1460.30">
    <property type="entry name" value="YgaC/TfoX-N like chaperone"/>
    <property type="match status" value="1"/>
</dbReference>
<sequence>MFNSSTLTNIIREALSILPNIDEKRMFGGTCFMVDDKMCICVSKHHLLCRIGEERAVVELENDTCRQMIHGGRLMKDYVYVDFENLRDLKHLNRWIDLCLDYNPQAKASKKQSSI</sequence>
<organism evidence="2 3">
    <name type="scientific">Mucilaginibacter terrae</name>
    <dbReference type="NCBI Taxonomy" id="1955052"/>
    <lineage>
        <taxon>Bacteria</taxon>
        <taxon>Pseudomonadati</taxon>
        <taxon>Bacteroidota</taxon>
        <taxon>Sphingobacteriia</taxon>
        <taxon>Sphingobacteriales</taxon>
        <taxon>Sphingobacteriaceae</taxon>
        <taxon>Mucilaginibacter</taxon>
    </lineage>
</organism>
<keyword evidence="3" id="KW-1185">Reference proteome</keyword>
<accession>A0ABU3GRP8</accession>
<evidence type="ECO:0000259" key="1">
    <source>
        <dbReference type="Pfam" id="PF04993"/>
    </source>
</evidence>
<gene>
    <name evidence="2" type="ORF">QE417_001524</name>
</gene>
<evidence type="ECO:0000313" key="2">
    <source>
        <dbReference type="EMBL" id="MDT3402452.1"/>
    </source>
</evidence>
<proteinExistence type="predicted"/>
<feature type="domain" description="TfoX N-terminal" evidence="1">
    <location>
        <begin position="14"/>
        <end position="101"/>
    </location>
</feature>